<evidence type="ECO:0000256" key="5">
    <source>
        <dbReference type="ARBA" id="ARBA00022679"/>
    </source>
</evidence>
<dbReference type="HAMAP" id="MF_00210">
    <property type="entry name" value="EPSP_synth"/>
    <property type="match status" value="1"/>
</dbReference>
<comment type="subunit">
    <text evidence="8">Monomer.</text>
</comment>
<proteinExistence type="inferred from homology"/>
<keyword evidence="11" id="KW-1185">Reference proteome</keyword>
<dbReference type="GO" id="GO:0009423">
    <property type="term" value="P:chorismate biosynthetic process"/>
    <property type="evidence" value="ECO:0007669"/>
    <property type="project" value="UniProtKB-UniRule"/>
</dbReference>
<protein>
    <recommendedName>
        <fullName evidence="8">3-phosphoshikimate 1-carboxyvinyltransferase</fullName>
        <ecNumber evidence="8">2.5.1.19</ecNumber>
    </recommendedName>
    <alternativeName>
        <fullName evidence="8">5-enolpyruvylshikimate-3-phosphate synthase</fullName>
        <shortName evidence="8">EPSP synthase</shortName>
        <shortName evidence="8">EPSPS</shortName>
    </alternativeName>
</protein>
<dbReference type="EC" id="2.5.1.19" evidence="8"/>
<gene>
    <name evidence="8" type="primary">aroA</name>
    <name evidence="10" type="ORF">DFJ69_4296</name>
</gene>
<dbReference type="InterPro" id="IPR006264">
    <property type="entry name" value="EPSP_synthase"/>
</dbReference>
<dbReference type="InterPro" id="IPR036968">
    <property type="entry name" value="Enolpyruvate_Tfrase_sf"/>
</dbReference>
<dbReference type="AlphaFoldDB" id="A0A3D9SSM1"/>
<dbReference type="PROSITE" id="PS00104">
    <property type="entry name" value="EPSP_SYNTHASE_1"/>
    <property type="match status" value="1"/>
</dbReference>
<dbReference type="InterPro" id="IPR001986">
    <property type="entry name" value="Enolpyruvate_Tfrase_dom"/>
</dbReference>
<feature type="binding site" evidence="8">
    <location>
        <position position="188"/>
    </location>
    <ligand>
        <name>3-phosphoshikimate</name>
        <dbReference type="ChEBI" id="CHEBI:145989"/>
    </ligand>
</feature>
<dbReference type="FunFam" id="3.65.10.10:FF:000011">
    <property type="entry name" value="3-phosphoshikimate 1-carboxyvinyltransferase"/>
    <property type="match status" value="1"/>
</dbReference>
<feature type="binding site" evidence="8">
    <location>
        <position position="216"/>
    </location>
    <ligand>
        <name>3-phosphoshikimate</name>
        <dbReference type="ChEBI" id="CHEBI:145989"/>
    </ligand>
</feature>
<dbReference type="GO" id="GO:0003866">
    <property type="term" value="F:3-phosphoshikimate 1-carboxyvinyltransferase activity"/>
    <property type="evidence" value="ECO:0007669"/>
    <property type="project" value="UniProtKB-UniRule"/>
</dbReference>
<feature type="binding site" evidence="8">
    <location>
        <position position="330"/>
    </location>
    <ligand>
        <name>3-phosphoshikimate</name>
        <dbReference type="ChEBI" id="CHEBI:145989"/>
    </ligand>
</feature>
<comment type="caution">
    <text evidence="10">The sequence shown here is derived from an EMBL/GenBank/DDBJ whole genome shotgun (WGS) entry which is preliminary data.</text>
</comment>
<feature type="binding site" evidence="8">
    <location>
        <position position="189"/>
    </location>
    <ligand>
        <name>3-phosphoshikimate</name>
        <dbReference type="ChEBI" id="CHEBI:145989"/>
    </ligand>
</feature>
<feature type="binding site" evidence="8">
    <location>
        <position position="113"/>
    </location>
    <ligand>
        <name>phosphoenolpyruvate</name>
        <dbReference type="ChEBI" id="CHEBI:58702"/>
    </ligand>
</feature>
<comment type="function">
    <text evidence="8">Catalyzes the transfer of the enolpyruvyl moiety of phosphoenolpyruvate (PEP) to the 5-hydroxyl of shikimate-3-phosphate (S3P) to produce enolpyruvyl shikimate-3-phosphate and inorganic phosphate.</text>
</comment>
<dbReference type="EMBL" id="QTTT01000001">
    <property type="protein sequence ID" value="REE98798.1"/>
    <property type="molecule type" value="Genomic_DNA"/>
</dbReference>
<feature type="binding site" evidence="8">
    <location>
        <position position="357"/>
    </location>
    <ligand>
        <name>3-phosphoshikimate</name>
        <dbReference type="ChEBI" id="CHEBI:145989"/>
    </ligand>
</feature>
<evidence type="ECO:0000313" key="11">
    <source>
        <dbReference type="Proteomes" id="UP000256661"/>
    </source>
</evidence>
<dbReference type="Proteomes" id="UP000256661">
    <property type="component" value="Unassembled WGS sequence"/>
</dbReference>
<feature type="binding site" evidence="8">
    <location>
        <position position="43"/>
    </location>
    <ligand>
        <name>3-phosphoshikimate</name>
        <dbReference type="ChEBI" id="CHEBI:145989"/>
    </ligand>
</feature>
<accession>A0A3D9SSM1</accession>
<evidence type="ECO:0000256" key="4">
    <source>
        <dbReference type="ARBA" id="ARBA00022605"/>
    </source>
</evidence>
<feature type="active site" description="Proton acceptor" evidence="8">
    <location>
        <position position="330"/>
    </location>
</feature>
<dbReference type="NCBIfam" id="TIGR01356">
    <property type="entry name" value="aroA"/>
    <property type="match status" value="1"/>
</dbReference>
<dbReference type="Gene3D" id="3.65.10.10">
    <property type="entry name" value="Enolpyruvate transferase domain"/>
    <property type="match status" value="2"/>
</dbReference>
<reference evidence="10 11" key="1">
    <citation type="submission" date="2018-08" db="EMBL/GenBank/DDBJ databases">
        <title>Sequencing the genomes of 1000 actinobacteria strains.</title>
        <authorList>
            <person name="Klenk H.-P."/>
        </authorList>
    </citation>
    <scope>NUCLEOTIDE SEQUENCE [LARGE SCALE GENOMIC DNA]</scope>
    <source>
        <strain evidence="10 11">DSM 43927</strain>
    </source>
</reference>
<keyword evidence="3 8" id="KW-0963">Cytoplasm</keyword>
<dbReference type="PANTHER" id="PTHR21090">
    <property type="entry name" value="AROM/DEHYDROQUINATE SYNTHASE"/>
    <property type="match status" value="1"/>
</dbReference>
<feature type="binding site" evidence="8">
    <location>
        <position position="44"/>
    </location>
    <ligand>
        <name>3-phosphoshikimate</name>
        <dbReference type="ChEBI" id="CHEBI:145989"/>
    </ligand>
</feature>
<comment type="similarity">
    <text evidence="2 8">Belongs to the EPSP synthase family.</text>
</comment>
<dbReference type="PROSITE" id="PS00885">
    <property type="entry name" value="EPSP_SYNTHASE_2"/>
    <property type="match status" value="1"/>
</dbReference>
<dbReference type="SUPFAM" id="SSF55205">
    <property type="entry name" value="EPT/RTPC-like"/>
    <property type="match status" value="1"/>
</dbReference>
<dbReference type="Pfam" id="PF00275">
    <property type="entry name" value="EPSP_synthase"/>
    <property type="match status" value="1"/>
</dbReference>
<dbReference type="GO" id="GO:0005737">
    <property type="term" value="C:cytoplasm"/>
    <property type="evidence" value="ECO:0007669"/>
    <property type="project" value="UniProtKB-SubCell"/>
</dbReference>
<name>A0A3D9SSM1_9ACTN</name>
<feature type="binding site" evidence="8">
    <location>
        <position position="189"/>
    </location>
    <ligand>
        <name>phosphoenolpyruvate</name>
        <dbReference type="ChEBI" id="CHEBI:58702"/>
    </ligand>
</feature>
<keyword evidence="5 8" id="KW-0808">Transferase</keyword>
<feature type="binding site" evidence="8">
    <location>
        <position position="427"/>
    </location>
    <ligand>
        <name>phosphoenolpyruvate</name>
        <dbReference type="ChEBI" id="CHEBI:58702"/>
    </ligand>
</feature>
<dbReference type="FunFam" id="3.65.10.10:FF:000010">
    <property type="entry name" value="3-phosphoshikimate 1-carboxyvinyltransferase"/>
    <property type="match status" value="1"/>
</dbReference>
<comment type="catalytic activity">
    <reaction evidence="7">
        <text>3-phosphoshikimate + phosphoenolpyruvate = 5-O-(1-carboxyvinyl)-3-phosphoshikimate + phosphate</text>
        <dbReference type="Rhea" id="RHEA:21256"/>
        <dbReference type="ChEBI" id="CHEBI:43474"/>
        <dbReference type="ChEBI" id="CHEBI:57701"/>
        <dbReference type="ChEBI" id="CHEBI:58702"/>
        <dbReference type="ChEBI" id="CHEBI:145989"/>
        <dbReference type="EC" id="2.5.1.19"/>
    </reaction>
    <physiologicalReaction direction="left-to-right" evidence="7">
        <dbReference type="Rhea" id="RHEA:21257"/>
    </physiologicalReaction>
</comment>
<evidence type="ECO:0000256" key="1">
    <source>
        <dbReference type="ARBA" id="ARBA00004811"/>
    </source>
</evidence>
<sequence length="442" mass="45944">MPVARRVPIARAIANLCGMPTPNWPAPVAPGPVDATVALPGSKSMTNRALILAALAAEPTRVVRPLRSRDTLLMTQALRDLGVRVDEEGDDWLIAPGGPRPLGSVRVDVGLAGTVMRFLPPVAALVDGEVTVDGDPRARERPMRPIIDALRALGAEIDDAGRGSLPFTVRGRGALAGGAVTIDASGSSQLVSGLLLAAPRFAKGVEVRHEGPPVPSAPHLEMTVRMLREAGASVETGDDVWRVAPGPLRGGESVIEPDLSNAAQFLGAALVTGGRVTVPGWPSDTTQPGDALRGLLARMGADVSTGPEGLTVRGPGPVLGLDADLRDVGELTPVIAALAALATTPSRLTGIAHLRGHETDRLAALAREINALGGDVRELPDGLEIRPRPLHGGLFRTYDDHRMVMAAAVLGLAVEGVEIEDVATVGKTLPDFTGLWTRMLGV</sequence>
<feature type="binding site" evidence="8">
    <location>
        <position position="48"/>
    </location>
    <ligand>
        <name>3-phosphoshikimate</name>
        <dbReference type="ChEBI" id="CHEBI:145989"/>
    </ligand>
</feature>
<dbReference type="InterPro" id="IPR013792">
    <property type="entry name" value="RNA3'P_cycl/enolpyr_Trfase_a/b"/>
</dbReference>
<feature type="binding site" evidence="8">
    <location>
        <position position="402"/>
    </location>
    <ligand>
        <name>phosphoenolpyruvate</name>
        <dbReference type="ChEBI" id="CHEBI:58702"/>
    </ligand>
</feature>
<dbReference type="InterPro" id="IPR023193">
    <property type="entry name" value="EPSP_synthase_CS"/>
</dbReference>
<evidence type="ECO:0000256" key="3">
    <source>
        <dbReference type="ARBA" id="ARBA00022490"/>
    </source>
</evidence>
<dbReference type="CDD" id="cd01556">
    <property type="entry name" value="EPSP_synthase"/>
    <property type="match status" value="1"/>
</dbReference>
<feature type="binding site" evidence="8">
    <location>
        <position position="361"/>
    </location>
    <ligand>
        <name>phosphoenolpyruvate</name>
        <dbReference type="ChEBI" id="CHEBI:58702"/>
    </ligand>
</feature>
<feature type="binding site" evidence="8">
    <location>
        <position position="187"/>
    </location>
    <ligand>
        <name>3-phosphoshikimate</name>
        <dbReference type="ChEBI" id="CHEBI:145989"/>
    </ligand>
</feature>
<feature type="binding site" evidence="8">
    <location>
        <position position="43"/>
    </location>
    <ligand>
        <name>phosphoenolpyruvate</name>
        <dbReference type="ChEBI" id="CHEBI:58702"/>
    </ligand>
</feature>
<dbReference type="GO" id="GO:0008652">
    <property type="term" value="P:amino acid biosynthetic process"/>
    <property type="evidence" value="ECO:0007669"/>
    <property type="project" value="UniProtKB-KW"/>
</dbReference>
<evidence type="ECO:0000256" key="7">
    <source>
        <dbReference type="ARBA" id="ARBA00044633"/>
    </source>
</evidence>
<comment type="subcellular location">
    <subcellularLocation>
        <location evidence="8">Cytoplasm</location>
    </subcellularLocation>
</comment>
<evidence type="ECO:0000259" key="9">
    <source>
        <dbReference type="Pfam" id="PF00275"/>
    </source>
</evidence>
<evidence type="ECO:0000256" key="6">
    <source>
        <dbReference type="ARBA" id="ARBA00023141"/>
    </source>
</evidence>
<feature type="binding site" evidence="8">
    <location>
        <position position="141"/>
    </location>
    <ligand>
        <name>phosphoenolpyruvate</name>
        <dbReference type="ChEBI" id="CHEBI:58702"/>
    </ligand>
</feature>
<dbReference type="GO" id="GO:0009073">
    <property type="term" value="P:aromatic amino acid family biosynthetic process"/>
    <property type="evidence" value="ECO:0007669"/>
    <property type="project" value="UniProtKB-KW"/>
</dbReference>
<keyword evidence="4 8" id="KW-0028">Amino-acid biosynthesis</keyword>
<feature type="domain" description="Enolpyruvate transferase" evidence="9">
    <location>
        <begin position="30"/>
        <end position="433"/>
    </location>
</feature>
<keyword evidence="6 8" id="KW-0057">Aromatic amino acid biosynthesis</keyword>
<comment type="pathway">
    <text evidence="1 8">Metabolic intermediate biosynthesis; chorismate biosynthesis; chorismate from D-erythrose 4-phosphate and phosphoenolpyruvate: step 6/7.</text>
</comment>
<evidence type="ECO:0000256" key="8">
    <source>
        <dbReference type="HAMAP-Rule" id="MF_00210"/>
    </source>
</evidence>
<dbReference type="PANTHER" id="PTHR21090:SF5">
    <property type="entry name" value="PENTAFUNCTIONAL AROM POLYPEPTIDE"/>
    <property type="match status" value="1"/>
</dbReference>
<dbReference type="PIRSF" id="PIRSF000505">
    <property type="entry name" value="EPSPS"/>
    <property type="match status" value="1"/>
</dbReference>
<comment type="caution">
    <text evidence="8">Lacks conserved residue(s) required for the propagation of feature annotation.</text>
</comment>
<evidence type="ECO:0000256" key="2">
    <source>
        <dbReference type="ARBA" id="ARBA00009948"/>
    </source>
</evidence>
<dbReference type="UniPathway" id="UPA00053">
    <property type="reaction ID" value="UER00089"/>
</dbReference>
<organism evidence="10 11">
    <name type="scientific">Thermomonospora umbrina</name>
    <dbReference type="NCBI Taxonomy" id="111806"/>
    <lineage>
        <taxon>Bacteria</taxon>
        <taxon>Bacillati</taxon>
        <taxon>Actinomycetota</taxon>
        <taxon>Actinomycetes</taxon>
        <taxon>Streptosporangiales</taxon>
        <taxon>Thermomonosporaceae</taxon>
        <taxon>Thermomonospora</taxon>
    </lineage>
</organism>
<evidence type="ECO:0000313" key="10">
    <source>
        <dbReference type="EMBL" id="REE98798.1"/>
    </source>
</evidence>